<evidence type="ECO:0000313" key="8">
    <source>
        <dbReference type="EMBL" id="COX31872.1"/>
    </source>
</evidence>
<feature type="compositionally biased region" description="Polar residues" evidence="1">
    <location>
        <begin position="43"/>
        <end position="53"/>
    </location>
</feature>
<dbReference type="Proteomes" id="UP000049023">
    <property type="component" value="Unassembled WGS sequence"/>
</dbReference>
<dbReference type="Proteomes" id="UP000048600">
    <property type="component" value="Unassembled WGS sequence"/>
</dbReference>
<evidence type="ECO:0000313" key="11">
    <source>
        <dbReference type="Proteomes" id="UP000046947"/>
    </source>
</evidence>
<organism evidence="7 9">
    <name type="scientific">Mycobacterium tuberculosis</name>
    <dbReference type="NCBI Taxonomy" id="1773"/>
    <lineage>
        <taxon>Bacteria</taxon>
        <taxon>Bacillati</taxon>
        <taxon>Actinomycetota</taxon>
        <taxon>Actinomycetes</taxon>
        <taxon>Mycobacteriales</taxon>
        <taxon>Mycobacteriaceae</taxon>
        <taxon>Mycobacterium</taxon>
        <taxon>Mycobacterium tuberculosis complex</taxon>
    </lineage>
</organism>
<reference evidence="9 10" key="1">
    <citation type="submission" date="2015-03" db="EMBL/GenBank/DDBJ databases">
        <authorList>
            <consortium name="Pathogen Informatics"/>
        </authorList>
    </citation>
    <scope>NUCLEOTIDE SEQUENCE [LARGE SCALE GENOMIC DNA]</scope>
    <source>
        <strain evidence="5 14">Bir 172</strain>
        <strain evidence="4 15">Bir 187</strain>
        <strain evidence="6 10">D00501624</strain>
        <strain evidence="2 12">G09901357</strain>
        <strain evidence="3 11">H09601792</strain>
        <strain evidence="9">N09902308</strain>
        <strain evidence="8 13">P00601463</strain>
    </source>
</reference>
<evidence type="ECO:0000313" key="6">
    <source>
        <dbReference type="EMBL" id="CNV49733.1"/>
    </source>
</evidence>
<dbReference type="EMBL" id="CNFU01000144">
    <property type="protein sequence ID" value="CKR29935.1"/>
    <property type="molecule type" value="Genomic_DNA"/>
</dbReference>
<evidence type="ECO:0000313" key="4">
    <source>
        <dbReference type="EMBL" id="CKR29935.1"/>
    </source>
</evidence>
<evidence type="ECO:0000313" key="5">
    <source>
        <dbReference type="EMBL" id="CKT63367.1"/>
    </source>
</evidence>
<protein>
    <submittedName>
        <fullName evidence="7">Uncharacterized protein</fullName>
    </submittedName>
</protein>
<dbReference type="EMBL" id="CSBK01000328">
    <property type="protein sequence ID" value="COX26837.1"/>
    <property type="molecule type" value="Genomic_DNA"/>
</dbReference>
<evidence type="ECO:0000313" key="10">
    <source>
        <dbReference type="Proteomes" id="UP000039217"/>
    </source>
</evidence>
<dbReference type="Proteomes" id="UP000046947">
    <property type="component" value="Unassembled WGS sequence"/>
</dbReference>
<dbReference type="EMBL" id="CFOH01000923">
    <property type="protein sequence ID" value="CFE74090.1"/>
    <property type="molecule type" value="Genomic_DNA"/>
</dbReference>
<dbReference type="Proteomes" id="UP000039021">
    <property type="component" value="Unassembled WGS sequence"/>
</dbReference>
<proteinExistence type="predicted"/>
<evidence type="ECO:0000313" key="12">
    <source>
        <dbReference type="Proteomes" id="UP000048289"/>
    </source>
</evidence>
<gene>
    <name evidence="6" type="ORF">ERS007661_02536</name>
    <name evidence="2" type="ORF">ERS007681_00375</name>
    <name evidence="3" type="ORF">ERS007688_03831</name>
    <name evidence="7" type="ORF">ERS007739_00970</name>
    <name evidence="8" type="ORF">ERS007741_04187</name>
    <name evidence="5" type="ORF">ERS027646_03915</name>
    <name evidence="4" type="ORF">ERS027661_00972</name>
</gene>
<dbReference type="Proteomes" id="UP000048948">
    <property type="component" value="Unassembled WGS sequence"/>
</dbReference>
<dbReference type="EMBL" id="CHKL01000797">
    <property type="protein sequence ID" value="COX31872.1"/>
    <property type="molecule type" value="Genomic_DNA"/>
</dbReference>
<accession>A0A0E9A4V5</accession>
<evidence type="ECO:0000313" key="9">
    <source>
        <dbReference type="Proteomes" id="UP000039021"/>
    </source>
</evidence>
<reference evidence="7" key="2">
    <citation type="submission" date="2015-03" db="EMBL/GenBank/DDBJ databases">
        <authorList>
            <consortium name="Pathogen Informatics"/>
            <person name="Murphy D."/>
        </authorList>
    </citation>
    <scope>NUCLEOTIDE SEQUENCE</scope>
    <source>
        <strain evidence="7">N09902308</strain>
    </source>
</reference>
<sequence>MASAVIPAAAAVLLTGKSPGLTTRPRGSSRAALRVNPPRVCPTVSTPISSTPAPTNPRAPRLLSVASPGLTDTSPSGSHGCARVSATLVPNTSRIGIDRNPVTMWGILTTICNRKPAMKTQAPK</sequence>
<evidence type="ECO:0000313" key="14">
    <source>
        <dbReference type="Proteomes" id="UP000048948"/>
    </source>
</evidence>
<dbReference type="EMBL" id="CNGE01001028">
    <property type="protein sequence ID" value="CKT63367.1"/>
    <property type="molecule type" value="Genomic_DNA"/>
</dbReference>
<evidence type="ECO:0000313" key="2">
    <source>
        <dbReference type="EMBL" id="CFE35787.1"/>
    </source>
</evidence>
<dbReference type="AlphaFoldDB" id="A0A0E9A4V5"/>
<evidence type="ECO:0000313" key="3">
    <source>
        <dbReference type="EMBL" id="CFE74090.1"/>
    </source>
</evidence>
<evidence type="ECO:0000313" key="7">
    <source>
        <dbReference type="EMBL" id="COX26837.1"/>
    </source>
</evidence>
<feature type="region of interest" description="Disordered" evidence="1">
    <location>
        <begin position="37"/>
        <end position="82"/>
    </location>
</feature>
<dbReference type="EMBL" id="CQQC01000911">
    <property type="protein sequence ID" value="CNV49733.1"/>
    <property type="molecule type" value="Genomic_DNA"/>
</dbReference>
<dbReference type="Proteomes" id="UP000048289">
    <property type="component" value="Unassembled WGS sequence"/>
</dbReference>
<evidence type="ECO:0000313" key="15">
    <source>
        <dbReference type="Proteomes" id="UP000049023"/>
    </source>
</evidence>
<evidence type="ECO:0000313" key="13">
    <source>
        <dbReference type="Proteomes" id="UP000048600"/>
    </source>
</evidence>
<evidence type="ECO:0000256" key="1">
    <source>
        <dbReference type="SAM" id="MobiDB-lite"/>
    </source>
</evidence>
<name>A0A0E9A4V5_MYCTX</name>
<dbReference type="EMBL" id="CFOE01000025">
    <property type="protein sequence ID" value="CFE35787.1"/>
    <property type="molecule type" value="Genomic_DNA"/>
</dbReference>
<dbReference type="Proteomes" id="UP000039217">
    <property type="component" value="Unassembled WGS sequence"/>
</dbReference>